<dbReference type="Pfam" id="PF04359">
    <property type="entry name" value="DUF493"/>
    <property type="match status" value="1"/>
</dbReference>
<dbReference type="InterPro" id="IPR007454">
    <property type="entry name" value="UPF0250_YbeD-like"/>
</dbReference>
<reference evidence="1" key="1">
    <citation type="submission" date="2022-08" db="EMBL/GenBank/DDBJ databases">
        <authorList>
            <person name="Wang H."/>
        </authorList>
    </citation>
    <scope>NUCLEOTIDE SEQUENCE</scope>
    <source>
        <strain evidence="1">PS10</strain>
    </source>
</reference>
<proteinExistence type="predicted"/>
<dbReference type="Gene3D" id="3.30.70.260">
    <property type="match status" value="1"/>
</dbReference>
<keyword evidence="2" id="KW-1185">Reference proteome</keyword>
<dbReference type="SUPFAM" id="SSF117991">
    <property type="entry name" value="YbeD/HP0495-like"/>
    <property type="match status" value="1"/>
</dbReference>
<organism evidence="1 2">
    <name type="scientific">Campylobacter gastrosuis</name>
    <dbReference type="NCBI Taxonomy" id="2974576"/>
    <lineage>
        <taxon>Bacteria</taxon>
        <taxon>Pseudomonadati</taxon>
        <taxon>Campylobacterota</taxon>
        <taxon>Epsilonproteobacteria</taxon>
        <taxon>Campylobacterales</taxon>
        <taxon>Campylobacteraceae</taxon>
        <taxon>Campylobacter</taxon>
    </lineage>
</organism>
<dbReference type="RefSeq" id="WP_284937684.1">
    <property type="nucleotide sequence ID" value="NZ_JANURM010000006.1"/>
</dbReference>
<evidence type="ECO:0000313" key="2">
    <source>
        <dbReference type="Proteomes" id="UP001173801"/>
    </source>
</evidence>
<name>A0ABT7HQ47_9BACT</name>
<accession>A0ABT7HQ47</accession>
<dbReference type="InterPro" id="IPR027471">
    <property type="entry name" value="YbeD-like_sf"/>
</dbReference>
<evidence type="ECO:0000313" key="1">
    <source>
        <dbReference type="EMBL" id="MDL0089026.1"/>
    </source>
</evidence>
<dbReference type="Proteomes" id="UP001173801">
    <property type="component" value="Unassembled WGS sequence"/>
</dbReference>
<comment type="caution">
    <text evidence="1">The sequence shown here is derived from an EMBL/GenBank/DDBJ whole genome shotgun (WGS) entry which is preliminary data.</text>
</comment>
<protein>
    <submittedName>
        <fullName evidence="1">DUF493 domain-containing protein</fullName>
    </submittedName>
</protein>
<sequence>MVNILDFDTQKPKIQYPLFWQYKVIFDINIDVKDVVKEILGDREHKISFSKFSKDKKYQSYEISVFVLDERERLEIFSALKHVSKYVL</sequence>
<reference evidence="1" key="2">
    <citation type="journal article" date="2023" name="Microorganisms">
        <title>Isolation and Genomic Characteristics of Cat-Borne Campylobacter felis sp. nov. and Sheep-Borne Campylobacter ovis sp. nov.</title>
        <authorList>
            <person name="Wang H."/>
            <person name="Li Y."/>
            <person name="Gu Y."/>
            <person name="Zhou G."/>
            <person name="Chen X."/>
            <person name="Zhang X."/>
            <person name="Shao Z."/>
            <person name="Zhang J."/>
            <person name="Zhang M."/>
        </authorList>
    </citation>
    <scope>NUCLEOTIDE SEQUENCE</scope>
    <source>
        <strain evidence="1">PS10</strain>
    </source>
</reference>
<dbReference type="EMBL" id="JANURM010000006">
    <property type="protein sequence ID" value="MDL0089026.1"/>
    <property type="molecule type" value="Genomic_DNA"/>
</dbReference>
<gene>
    <name evidence="1" type="ORF">NYG85_06515</name>
</gene>